<name>A0AAE3NTS5_9RHOB</name>
<comment type="caution">
    <text evidence="1">The sequence shown here is derived from an EMBL/GenBank/DDBJ whole genome shotgun (WGS) entry which is preliminary data.</text>
</comment>
<reference evidence="1" key="1">
    <citation type="submission" date="2023-03" db="EMBL/GenBank/DDBJ databases">
        <title>Multiphase analysis and comparison of six strains from genera Psychromarinibacter, Lutimaribacter, and Maritimibacter, including a novel species: Psychromarinibacter sediminicola sp. nov.</title>
        <authorList>
            <person name="Wang Y.-H."/>
            <person name="Ye M.-Q."/>
            <person name="Du Z.-J."/>
        </authorList>
    </citation>
    <scope>NUCLEOTIDE SEQUENCE</scope>
    <source>
        <strain evidence="1">C21-152</strain>
    </source>
</reference>
<keyword evidence="2" id="KW-1185">Reference proteome</keyword>
<accession>A0AAE3NTS5</accession>
<evidence type="ECO:0000313" key="2">
    <source>
        <dbReference type="Proteomes" id="UP001220964"/>
    </source>
</evidence>
<dbReference type="EMBL" id="JARGYC010000029">
    <property type="protein sequence ID" value="MDF0601514.1"/>
    <property type="molecule type" value="Genomic_DNA"/>
</dbReference>
<dbReference type="Proteomes" id="UP001220964">
    <property type="component" value="Unassembled WGS sequence"/>
</dbReference>
<organism evidence="1 2">
    <name type="scientific">Psychromarinibacter sediminicola</name>
    <dbReference type="NCBI Taxonomy" id="3033385"/>
    <lineage>
        <taxon>Bacteria</taxon>
        <taxon>Pseudomonadati</taxon>
        <taxon>Pseudomonadota</taxon>
        <taxon>Alphaproteobacteria</taxon>
        <taxon>Rhodobacterales</taxon>
        <taxon>Paracoccaceae</taxon>
        <taxon>Psychromarinibacter</taxon>
    </lineage>
</organism>
<sequence length="40" mass="4986">MAYYDHATMMAFRLGRWDDRATGPRQVRRVWWPSWAWPLF</sequence>
<gene>
    <name evidence="1" type="ORF">P1J78_12285</name>
</gene>
<proteinExistence type="predicted"/>
<dbReference type="AlphaFoldDB" id="A0AAE3NTS5"/>
<evidence type="ECO:0000313" key="1">
    <source>
        <dbReference type="EMBL" id="MDF0601514.1"/>
    </source>
</evidence>
<dbReference type="RefSeq" id="WP_275567654.1">
    <property type="nucleotide sequence ID" value="NZ_JARGYC010000029.1"/>
</dbReference>
<protein>
    <submittedName>
        <fullName evidence="1">Uncharacterized protein</fullName>
    </submittedName>
</protein>